<feature type="region of interest" description="Disordered" evidence="1">
    <location>
        <begin position="85"/>
        <end position="110"/>
    </location>
</feature>
<reference evidence="2" key="1">
    <citation type="submission" date="2017-07" db="EMBL/GenBank/DDBJ databases">
        <title>Taro Niue Genome Assembly and Annotation.</title>
        <authorList>
            <person name="Atibalentja N."/>
            <person name="Keating K."/>
            <person name="Fields C.J."/>
        </authorList>
    </citation>
    <scope>NUCLEOTIDE SEQUENCE</scope>
    <source>
        <strain evidence="2">Niue_2</strain>
        <tissue evidence="2">Leaf</tissue>
    </source>
</reference>
<sequence>MAKSESAHERRYHTGTDYWLIRSVSNPDNTTKEQPLSLAVTDERSNCRSTRTSQTTVETNQYHTCRHTAAGPCLAPLGTSWGPVSTTGVRTPNYERATSDYTPTNTSRCPTVVFPSAGRTT</sequence>
<accession>A0A843WM39</accession>
<evidence type="ECO:0000313" key="2">
    <source>
        <dbReference type="EMBL" id="MQM08837.1"/>
    </source>
</evidence>
<organism evidence="2 3">
    <name type="scientific">Colocasia esculenta</name>
    <name type="common">Wild taro</name>
    <name type="synonym">Arum esculentum</name>
    <dbReference type="NCBI Taxonomy" id="4460"/>
    <lineage>
        <taxon>Eukaryota</taxon>
        <taxon>Viridiplantae</taxon>
        <taxon>Streptophyta</taxon>
        <taxon>Embryophyta</taxon>
        <taxon>Tracheophyta</taxon>
        <taxon>Spermatophyta</taxon>
        <taxon>Magnoliopsida</taxon>
        <taxon>Liliopsida</taxon>
        <taxon>Araceae</taxon>
        <taxon>Aroideae</taxon>
        <taxon>Colocasieae</taxon>
        <taxon>Colocasia</taxon>
    </lineage>
</organism>
<keyword evidence="3" id="KW-1185">Reference proteome</keyword>
<gene>
    <name evidence="2" type="ORF">Taro_041699</name>
</gene>
<dbReference type="AlphaFoldDB" id="A0A843WM39"/>
<evidence type="ECO:0000256" key="1">
    <source>
        <dbReference type="SAM" id="MobiDB-lite"/>
    </source>
</evidence>
<protein>
    <submittedName>
        <fullName evidence="2">Uncharacterized protein</fullName>
    </submittedName>
</protein>
<name>A0A843WM39_COLES</name>
<dbReference type="Proteomes" id="UP000652761">
    <property type="component" value="Unassembled WGS sequence"/>
</dbReference>
<dbReference type="EMBL" id="NMUH01004220">
    <property type="protein sequence ID" value="MQM08837.1"/>
    <property type="molecule type" value="Genomic_DNA"/>
</dbReference>
<evidence type="ECO:0000313" key="3">
    <source>
        <dbReference type="Proteomes" id="UP000652761"/>
    </source>
</evidence>
<comment type="caution">
    <text evidence="2">The sequence shown here is derived from an EMBL/GenBank/DDBJ whole genome shotgun (WGS) entry which is preliminary data.</text>
</comment>
<proteinExistence type="predicted"/>
<feature type="compositionally biased region" description="Polar residues" evidence="1">
    <location>
        <begin position="99"/>
        <end position="109"/>
    </location>
</feature>